<feature type="signal peptide" evidence="2">
    <location>
        <begin position="1"/>
        <end position="21"/>
    </location>
</feature>
<feature type="compositionally biased region" description="Low complexity" evidence="1">
    <location>
        <begin position="58"/>
        <end position="67"/>
    </location>
</feature>
<protein>
    <submittedName>
        <fullName evidence="3">Uncharacterized protein</fullName>
    </submittedName>
</protein>
<keyword evidence="2" id="KW-0732">Signal</keyword>
<dbReference type="STRING" id="1503961.SAMN05421736_11480"/>
<keyword evidence="4" id="KW-1185">Reference proteome</keyword>
<feature type="region of interest" description="Disordered" evidence="1">
    <location>
        <begin position="23"/>
        <end position="68"/>
    </location>
</feature>
<evidence type="ECO:0000256" key="2">
    <source>
        <dbReference type="SAM" id="SignalP"/>
    </source>
</evidence>
<feature type="compositionally biased region" description="Low complexity" evidence="1">
    <location>
        <begin position="31"/>
        <end position="41"/>
    </location>
</feature>
<feature type="chain" id="PRO_5038994236" evidence="2">
    <location>
        <begin position="22"/>
        <end position="193"/>
    </location>
</feature>
<evidence type="ECO:0000256" key="1">
    <source>
        <dbReference type="SAM" id="MobiDB-lite"/>
    </source>
</evidence>
<proteinExistence type="predicted"/>
<evidence type="ECO:0000313" key="3">
    <source>
        <dbReference type="EMBL" id="SDZ48818.1"/>
    </source>
</evidence>
<reference evidence="4" key="1">
    <citation type="submission" date="2016-10" db="EMBL/GenBank/DDBJ databases">
        <authorList>
            <person name="Varghese N."/>
            <person name="Submissions S."/>
        </authorList>
    </citation>
    <scope>NUCLEOTIDE SEQUENCE [LARGE SCALE GENOMIC DNA]</scope>
    <source>
        <strain evidence="4">SP</strain>
    </source>
</reference>
<dbReference type="EMBL" id="FNPI01000014">
    <property type="protein sequence ID" value="SDZ48818.1"/>
    <property type="molecule type" value="Genomic_DNA"/>
</dbReference>
<dbReference type="Proteomes" id="UP000198935">
    <property type="component" value="Unassembled WGS sequence"/>
</dbReference>
<accession>A0A1H3TG01</accession>
<dbReference type="AlphaFoldDB" id="A0A1H3TG01"/>
<organism evidence="3 4">
    <name type="scientific">Evansella caseinilytica</name>
    <dbReference type="NCBI Taxonomy" id="1503961"/>
    <lineage>
        <taxon>Bacteria</taxon>
        <taxon>Bacillati</taxon>
        <taxon>Bacillota</taxon>
        <taxon>Bacilli</taxon>
        <taxon>Bacillales</taxon>
        <taxon>Bacillaceae</taxon>
        <taxon>Evansella</taxon>
    </lineage>
</organism>
<name>A0A1H3TG01_9BACI</name>
<gene>
    <name evidence="3" type="ORF">SAMN05421736_11480</name>
</gene>
<dbReference type="PROSITE" id="PS51257">
    <property type="entry name" value="PROKAR_LIPOPROTEIN"/>
    <property type="match status" value="1"/>
</dbReference>
<dbReference type="OrthoDB" id="2719974at2"/>
<evidence type="ECO:0000313" key="4">
    <source>
        <dbReference type="Proteomes" id="UP000198935"/>
    </source>
</evidence>
<sequence>MIKIIKPIFFVMLALTMSACSSEKEAEQPKQGEQTDQTQQTDDSDQGKQTEETDQSDQTEQTTDQSSPVETIKSLYNAALNDDFDTFSQLITDNADAIIDEYEIEIAFDNVKSHLADTGGLASLQFTELKRDELVAEFTEHTDDVFGEDWIMIMEDFQNEYELVHLWVLKKIDGLYYIFGYDEFDKEGFLENY</sequence>